<gene>
    <name evidence="2" type="ORF">PCAMFM013_S005g000488</name>
</gene>
<dbReference type="SMART" id="SM00535">
    <property type="entry name" value="RIBOc"/>
    <property type="match status" value="1"/>
</dbReference>
<dbReference type="PROSITE" id="PS50142">
    <property type="entry name" value="RNASE_3_2"/>
    <property type="match status" value="1"/>
</dbReference>
<feature type="domain" description="RNase III" evidence="1">
    <location>
        <begin position="18"/>
        <end position="135"/>
    </location>
</feature>
<dbReference type="STRING" id="1429867.A0A0G4P4U4"/>
<dbReference type="AlphaFoldDB" id="A0A0G4P4U4"/>
<dbReference type="InterPro" id="IPR000999">
    <property type="entry name" value="RNase_III_dom"/>
</dbReference>
<dbReference type="EMBL" id="HG793138">
    <property type="protein sequence ID" value="CRL21324.1"/>
    <property type="molecule type" value="Genomic_DNA"/>
</dbReference>
<dbReference type="InterPro" id="IPR036389">
    <property type="entry name" value="RNase_III_sf"/>
</dbReference>
<organism evidence="2 3">
    <name type="scientific">Penicillium camemberti (strain FM 013)</name>
    <dbReference type="NCBI Taxonomy" id="1429867"/>
    <lineage>
        <taxon>Eukaryota</taxon>
        <taxon>Fungi</taxon>
        <taxon>Dikarya</taxon>
        <taxon>Ascomycota</taxon>
        <taxon>Pezizomycotina</taxon>
        <taxon>Eurotiomycetes</taxon>
        <taxon>Eurotiomycetidae</taxon>
        <taxon>Eurotiales</taxon>
        <taxon>Aspergillaceae</taxon>
        <taxon>Penicillium</taxon>
    </lineage>
</organism>
<dbReference type="Pfam" id="PF00636">
    <property type="entry name" value="Ribonuclease_3"/>
    <property type="match status" value="1"/>
</dbReference>
<evidence type="ECO:0000259" key="1">
    <source>
        <dbReference type="PROSITE" id="PS50142"/>
    </source>
</evidence>
<dbReference type="CDD" id="cd00593">
    <property type="entry name" value="RIBOc"/>
    <property type="match status" value="1"/>
</dbReference>
<evidence type="ECO:0000313" key="3">
    <source>
        <dbReference type="Proteomes" id="UP000053732"/>
    </source>
</evidence>
<evidence type="ECO:0000313" key="2">
    <source>
        <dbReference type="EMBL" id="CRL21324.1"/>
    </source>
</evidence>
<dbReference type="GO" id="GO:0004525">
    <property type="term" value="F:ribonuclease III activity"/>
    <property type="evidence" value="ECO:0007669"/>
    <property type="project" value="InterPro"/>
</dbReference>
<keyword evidence="3" id="KW-1185">Reference proteome</keyword>
<dbReference type="SUPFAM" id="SSF69065">
    <property type="entry name" value="RNase III domain-like"/>
    <property type="match status" value="1"/>
</dbReference>
<protein>
    <submittedName>
        <fullName evidence="2">Ribonuclease III</fullName>
    </submittedName>
</protein>
<reference evidence="2 3" key="1">
    <citation type="journal article" date="2014" name="Nat. Commun.">
        <title>Multiple recent horizontal transfers of a large genomic region in cheese making fungi.</title>
        <authorList>
            <person name="Cheeseman K."/>
            <person name="Ropars J."/>
            <person name="Renault P."/>
            <person name="Dupont J."/>
            <person name="Gouzy J."/>
            <person name="Branca A."/>
            <person name="Abraham A.L."/>
            <person name="Ceppi M."/>
            <person name="Conseiller E."/>
            <person name="Debuchy R."/>
            <person name="Malagnac F."/>
            <person name="Goarin A."/>
            <person name="Silar P."/>
            <person name="Lacoste S."/>
            <person name="Sallet E."/>
            <person name="Bensimon A."/>
            <person name="Giraud T."/>
            <person name="Brygoo Y."/>
        </authorList>
    </citation>
    <scope>NUCLEOTIDE SEQUENCE [LARGE SCALE GENOMIC DNA]</scope>
    <source>
        <strain evidence="3">FM 013</strain>
    </source>
</reference>
<sequence>MVGRYIFALPSLPSDEDLQVFEEKIHYSFANDALLREALQVPSGFNGDGNKRLALIGDKILGLILARSGRNKNRTIGETTKMINARAVNAHLAKQGFVLGIDIFIVKNPCQCDIMPKVMADTMQAIIGAVYTDCNEQIQPCVDVMTVLGLSWPE</sequence>
<dbReference type="GO" id="GO:0006396">
    <property type="term" value="P:RNA processing"/>
    <property type="evidence" value="ECO:0007669"/>
    <property type="project" value="InterPro"/>
</dbReference>
<dbReference type="Proteomes" id="UP000053732">
    <property type="component" value="Unassembled WGS sequence"/>
</dbReference>
<accession>A0A0G4P4U4</accession>
<name>A0A0G4P4U4_PENC3</name>
<dbReference type="Gene3D" id="1.10.1520.10">
    <property type="entry name" value="Ribonuclease III domain"/>
    <property type="match status" value="1"/>
</dbReference>
<proteinExistence type="predicted"/>